<evidence type="ECO:0008006" key="3">
    <source>
        <dbReference type="Google" id="ProtNLM"/>
    </source>
</evidence>
<protein>
    <recommendedName>
        <fullName evidence="3">CpXC domain-containing protein</fullName>
    </recommendedName>
</protein>
<dbReference type="EMBL" id="JBFSSG010000001">
    <property type="protein sequence ID" value="MEZ8719674.1"/>
    <property type="molecule type" value="Genomic_DNA"/>
</dbReference>
<keyword evidence="2" id="KW-1185">Reference proteome</keyword>
<evidence type="ECO:0000313" key="2">
    <source>
        <dbReference type="Proteomes" id="UP001570071"/>
    </source>
</evidence>
<proteinExistence type="predicted"/>
<dbReference type="Proteomes" id="UP001570071">
    <property type="component" value="Unassembled WGS sequence"/>
</dbReference>
<name>A0ABV4MRA5_9VIBR</name>
<reference evidence="1 2" key="1">
    <citation type="journal article" date="2024" name="ISME J.">
        <title>Tailless and filamentous prophages are predominant in marine Vibrio.</title>
        <authorList>
            <person name="Steensen K."/>
            <person name="Seneca J."/>
            <person name="Bartlau N."/>
            <person name="Yu X.A."/>
            <person name="Hussain F.A."/>
            <person name="Polz M.F."/>
        </authorList>
    </citation>
    <scope>NUCLEOTIDE SEQUENCE [LARGE SCALE GENOMIC DNA]</scope>
    <source>
        <strain evidence="1 2">10N.239.312.F12</strain>
    </source>
</reference>
<sequence>MSTPSNTLVGHQCPKCKQQEELIARVEVNTYMDDNGTDFYSSVVKASDVEWHAGSYCKCPQCDYVGKMFEFRSETLLDVLKEVHAIRLDGFVFHDIGLEQDTLNELASTKTEADIIGLKEKAVLHFEVITPQCPVDQPKEWFLSTIQLELAQYDREKLHWLIPAVKYNKAEEQWVIEKQDSHVIQTYMLFTV</sequence>
<organism evidence="1 2">
    <name type="scientific">Vibrio pomeroyi</name>
    <dbReference type="NCBI Taxonomy" id="198832"/>
    <lineage>
        <taxon>Bacteria</taxon>
        <taxon>Pseudomonadati</taxon>
        <taxon>Pseudomonadota</taxon>
        <taxon>Gammaproteobacteria</taxon>
        <taxon>Vibrionales</taxon>
        <taxon>Vibrionaceae</taxon>
        <taxon>Vibrio</taxon>
    </lineage>
</organism>
<comment type="caution">
    <text evidence="1">The sequence shown here is derived from an EMBL/GenBank/DDBJ whole genome shotgun (WGS) entry which is preliminary data.</text>
</comment>
<evidence type="ECO:0000313" key="1">
    <source>
        <dbReference type="EMBL" id="MEZ8719674.1"/>
    </source>
</evidence>
<dbReference type="RefSeq" id="WP_269336745.1">
    <property type="nucleotide sequence ID" value="NZ_JBFSSG010000001.1"/>
</dbReference>
<accession>A0ABV4MRA5</accession>
<gene>
    <name evidence="1" type="ORF">AB6D66_01250</name>
</gene>